<evidence type="ECO:0000313" key="2">
    <source>
        <dbReference type="Proteomes" id="UP001519287"/>
    </source>
</evidence>
<dbReference type="RefSeq" id="WP_209977308.1">
    <property type="nucleotide sequence ID" value="NZ_JAGGLB010000035.1"/>
</dbReference>
<dbReference type="PANTHER" id="PTHR31891:SF1">
    <property type="entry name" value="FORMAMIDASE C869.04-RELATED"/>
    <property type="match status" value="1"/>
</dbReference>
<evidence type="ECO:0000313" key="1">
    <source>
        <dbReference type="EMBL" id="MBP1995512.1"/>
    </source>
</evidence>
<dbReference type="Proteomes" id="UP001519287">
    <property type="component" value="Unassembled WGS sequence"/>
</dbReference>
<gene>
    <name evidence="1" type="ORF">J2Z66_007154</name>
</gene>
<comment type="caution">
    <text evidence="1">The sequence shown here is derived from an EMBL/GenBank/DDBJ whole genome shotgun (WGS) entry which is preliminary data.</text>
</comment>
<reference evidence="1 2" key="1">
    <citation type="submission" date="2021-03" db="EMBL/GenBank/DDBJ databases">
        <title>Genomic Encyclopedia of Type Strains, Phase IV (KMG-IV): sequencing the most valuable type-strain genomes for metagenomic binning, comparative biology and taxonomic classification.</title>
        <authorList>
            <person name="Goeker M."/>
        </authorList>
    </citation>
    <scope>NUCLEOTIDE SEQUENCE [LARGE SCALE GENOMIC DNA]</scope>
    <source>
        <strain evidence="1 2">DSM 26048</strain>
    </source>
</reference>
<dbReference type="PANTHER" id="PTHR31891">
    <property type="entry name" value="FORMAMIDASE C869.04-RELATED"/>
    <property type="match status" value="1"/>
</dbReference>
<dbReference type="SUPFAM" id="SSF141130">
    <property type="entry name" value="Acetamidase/Formamidase-like"/>
    <property type="match status" value="1"/>
</dbReference>
<organism evidence="1 2">
    <name type="scientific">Paenibacillus eucommiae</name>
    <dbReference type="NCBI Taxonomy" id="1355755"/>
    <lineage>
        <taxon>Bacteria</taxon>
        <taxon>Bacillati</taxon>
        <taxon>Bacillota</taxon>
        <taxon>Bacilli</taxon>
        <taxon>Bacillales</taxon>
        <taxon>Paenibacillaceae</taxon>
        <taxon>Paenibacillus</taxon>
    </lineage>
</organism>
<name>A0ABS4J6M9_9BACL</name>
<proteinExistence type="predicted"/>
<dbReference type="Pfam" id="PF03069">
    <property type="entry name" value="FmdA_AmdA"/>
    <property type="match status" value="1"/>
</dbReference>
<dbReference type="EMBL" id="JAGGLB010000035">
    <property type="protein sequence ID" value="MBP1995512.1"/>
    <property type="molecule type" value="Genomic_DNA"/>
</dbReference>
<accession>A0ABS4J6M9</accession>
<dbReference type="Gene3D" id="3.10.28.20">
    <property type="entry name" value="Acetamidase/Formamidase-like domains"/>
    <property type="match status" value="1"/>
</dbReference>
<keyword evidence="2" id="KW-1185">Reference proteome</keyword>
<dbReference type="Gene3D" id="2.60.120.580">
    <property type="entry name" value="Acetamidase/Formamidase-like domains"/>
    <property type="match status" value="2"/>
</dbReference>
<sequence length="312" mass="34208">MAVYTIFPNRETVHGSFSKEFETILSINSGDTVKYSTLDAGWGSPSKEDRKRIKLLERRKDIDSGHALIGPIFINGAKKGMTLEIRINETIPGPYGFTSAGEYPNWQNQKLGLTECEEITLQWELDNNTMIGTTIITDRSFSVNLRPFMGIFGMPPDEPGIHSTFPPRFCGGNLDCKELTKGSTLYLPIAVDGGYFSVGDGHAAQGDGEISCQAIECPIELVELTFTLREDKKILMPQANTPSGWITFGFHEDLNEATVIALDGMLNLMGELFGLNRVEAMALGSIVVDLRITQVVNGIKGVHAVLPHGALR</sequence>
<protein>
    <submittedName>
        <fullName evidence="1">Acetamidase/formamidase</fullName>
    </submittedName>
</protein>
<dbReference type="InterPro" id="IPR004304">
    <property type="entry name" value="FmdA_AmdA"/>
</dbReference>